<dbReference type="EMBL" id="VSRR010021412">
    <property type="protein sequence ID" value="MPC63918.1"/>
    <property type="molecule type" value="Genomic_DNA"/>
</dbReference>
<protein>
    <submittedName>
        <fullName evidence="1">Uncharacterized protein</fullName>
    </submittedName>
</protein>
<name>A0A5B7H470_PORTR</name>
<evidence type="ECO:0000313" key="1">
    <source>
        <dbReference type="EMBL" id="MPC63918.1"/>
    </source>
</evidence>
<organism evidence="1 2">
    <name type="scientific">Portunus trituberculatus</name>
    <name type="common">Swimming crab</name>
    <name type="synonym">Neptunus trituberculatus</name>
    <dbReference type="NCBI Taxonomy" id="210409"/>
    <lineage>
        <taxon>Eukaryota</taxon>
        <taxon>Metazoa</taxon>
        <taxon>Ecdysozoa</taxon>
        <taxon>Arthropoda</taxon>
        <taxon>Crustacea</taxon>
        <taxon>Multicrustacea</taxon>
        <taxon>Malacostraca</taxon>
        <taxon>Eumalacostraca</taxon>
        <taxon>Eucarida</taxon>
        <taxon>Decapoda</taxon>
        <taxon>Pleocyemata</taxon>
        <taxon>Brachyura</taxon>
        <taxon>Eubrachyura</taxon>
        <taxon>Portunoidea</taxon>
        <taxon>Portunidae</taxon>
        <taxon>Portuninae</taxon>
        <taxon>Portunus</taxon>
    </lineage>
</organism>
<dbReference type="AlphaFoldDB" id="A0A5B7H470"/>
<sequence length="94" mass="11055">MQCRCSHAQPPFPLLQDMPGYMAFSTPPQQNTREYYTDELEMNSLLINNLKIQLYFNPTLANNKRRTDGGWPVDYAIFSKILQRIAHRIELHIE</sequence>
<dbReference type="Proteomes" id="UP000324222">
    <property type="component" value="Unassembled WGS sequence"/>
</dbReference>
<proteinExistence type="predicted"/>
<accession>A0A5B7H470</accession>
<keyword evidence="2" id="KW-1185">Reference proteome</keyword>
<comment type="caution">
    <text evidence="1">The sequence shown here is derived from an EMBL/GenBank/DDBJ whole genome shotgun (WGS) entry which is preliminary data.</text>
</comment>
<evidence type="ECO:0000313" key="2">
    <source>
        <dbReference type="Proteomes" id="UP000324222"/>
    </source>
</evidence>
<reference evidence="1 2" key="1">
    <citation type="submission" date="2019-05" db="EMBL/GenBank/DDBJ databases">
        <title>Another draft genome of Portunus trituberculatus and its Hox gene families provides insights of decapod evolution.</title>
        <authorList>
            <person name="Jeong J.-H."/>
            <person name="Song I."/>
            <person name="Kim S."/>
            <person name="Choi T."/>
            <person name="Kim D."/>
            <person name="Ryu S."/>
            <person name="Kim W."/>
        </authorList>
    </citation>
    <scope>NUCLEOTIDE SEQUENCE [LARGE SCALE GENOMIC DNA]</scope>
    <source>
        <tissue evidence="1">Muscle</tissue>
    </source>
</reference>
<gene>
    <name evidence="1" type="ORF">E2C01_058027</name>
</gene>